<dbReference type="RefSeq" id="WP_118129915.1">
    <property type="nucleotide sequence ID" value="NZ_LMAZ01000001.1"/>
</dbReference>
<gene>
    <name evidence="2" type="ORF">ASB58_07735</name>
</gene>
<name>A0A395RAY7_9PSED</name>
<evidence type="ECO:0000256" key="1">
    <source>
        <dbReference type="SAM" id="SignalP"/>
    </source>
</evidence>
<dbReference type="EMBL" id="LMAZ01000001">
    <property type="protein sequence ID" value="RGP57203.1"/>
    <property type="molecule type" value="Genomic_DNA"/>
</dbReference>
<keyword evidence="3" id="KW-1185">Reference proteome</keyword>
<dbReference type="SUPFAM" id="SSF53850">
    <property type="entry name" value="Periplasmic binding protein-like II"/>
    <property type="match status" value="1"/>
</dbReference>
<evidence type="ECO:0008006" key="4">
    <source>
        <dbReference type="Google" id="ProtNLM"/>
    </source>
</evidence>
<feature type="signal peptide" evidence="1">
    <location>
        <begin position="1"/>
        <end position="28"/>
    </location>
</feature>
<reference evidence="2 3" key="1">
    <citation type="journal article" date="2018" name="Syst. Appl. Microbiol.">
        <title>Pseudomonas gallaeciensis sp. nov., isolated from crude-oil-contaminated intertidal sand samples after the Prestige oil spill.</title>
        <authorList>
            <person name="Mulet M."/>
            <person name="Sanchez D."/>
            <person name="Rodriguez A.C."/>
            <person name="Nogales B."/>
            <person name="Bosch R."/>
            <person name="Busquets A."/>
            <person name="Gomila M."/>
            <person name="Lalucat J."/>
            <person name="Garcia-Valdes E."/>
        </authorList>
    </citation>
    <scope>NUCLEOTIDE SEQUENCE [LARGE SCALE GENOMIC DNA]</scope>
    <source>
        <strain evidence="2 3">V113</strain>
    </source>
</reference>
<dbReference type="AlphaFoldDB" id="A0A395RAY7"/>
<dbReference type="OrthoDB" id="245568at2"/>
<feature type="chain" id="PRO_5017352722" description="Solute-binding protein family 3/N-terminal domain-containing protein" evidence="1">
    <location>
        <begin position="29"/>
        <end position="251"/>
    </location>
</feature>
<comment type="caution">
    <text evidence="2">The sequence shown here is derived from an EMBL/GenBank/DDBJ whole genome shotgun (WGS) entry which is preliminary data.</text>
</comment>
<accession>A0A395RAY7</accession>
<organism evidence="2 3">
    <name type="scientific">Pseudomonas abyssi</name>
    <dbReference type="NCBI Taxonomy" id="170540"/>
    <lineage>
        <taxon>Bacteria</taxon>
        <taxon>Pseudomonadati</taxon>
        <taxon>Pseudomonadota</taxon>
        <taxon>Gammaproteobacteria</taxon>
        <taxon>Pseudomonadales</taxon>
        <taxon>Pseudomonadaceae</taxon>
        <taxon>Pseudomonas</taxon>
    </lineage>
</organism>
<evidence type="ECO:0000313" key="2">
    <source>
        <dbReference type="EMBL" id="RGP57203.1"/>
    </source>
</evidence>
<evidence type="ECO:0000313" key="3">
    <source>
        <dbReference type="Proteomes" id="UP000265411"/>
    </source>
</evidence>
<keyword evidence="1" id="KW-0732">Signal</keyword>
<sequence>MKPRSVVATLVIRGIVWLLLCSSGASHAQQHTWKVTSLEWEPYSSSSMNNGGNAIQRLRNILAQCNIRLQVEFYPWRRAKEIAGRSDYLGYFPAWPDGVRTDFVASEPVDYSGLAVMALASTRVETTDLEQLFATHSVGLVNSYGYPAELRRLIETYPENTYLGATSDQMLLKMLLARRFELAITDPTVLQYLADRDGNGEIRLIKALPDLPLLIAMRNAPDTRQQIALTQRLLQRHARAEPIQQSDCVMD</sequence>
<protein>
    <recommendedName>
        <fullName evidence="4">Solute-binding protein family 3/N-terminal domain-containing protein</fullName>
    </recommendedName>
</protein>
<proteinExistence type="predicted"/>
<dbReference type="Gene3D" id="3.40.190.10">
    <property type="entry name" value="Periplasmic binding protein-like II"/>
    <property type="match status" value="2"/>
</dbReference>
<dbReference type="Proteomes" id="UP000265411">
    <property type="component" value="Unassembled WGS sequence"/>
</dbReference>